<sequence>MAYKYRQSVIVLPALEIWFAHELLSQDSIASHSPSGYKVRQSDSDTHFVSEQQRRDLEKFIAHKEKRLLMNLRFDSKGKLDPERTFYDQQIEFYLASALLVAVHQKDICRLTNERPESVETRVWRDDLISQSQSFTVSLMVYFRASMTKAPYLSSKTMRGEPPDLTQLRMITGLSVPLSTEDLWDSTLRAFGFNFNGSASGYIMP</sequence>
<dbReference type="Proteomes" id="UP000053317">
    <property type="component" value="Unassembled WGS sequence"/>
</dbReference>
<comment type="caution">
    <text evidence="1">The sequence shown here is derived from an EMBL/GenBank/DDBJ whole genome shotgun (WGS) entry which is preliminary data.</text>
</comment>
<evidence type="ECO:0000313" key="2">
    <source>
        <dbReference type="Proteomes" id="UP000053317"/>
    </source>
</evidence>
<protein>
    <submittedName>
        <fullName evidence="1">Uncharacterized protein</fullName>
    </submittedName>
</protein>
<proteinExistence type="predicted"/>
<accession>A0A0G2FRN3</accession>
<reference evidence="1 2" key="1">
    <citation type="submission" date="2015-05" db="EMBL/GenBank/DDBJ databases">
        <title>Distinctive expansion of gene families associated with plant cell wall degradation and secondary metabolism in the genomes of grapevine trunk pathogens.</title>
        <authorList>
            <person name="Lawrence D.P."/>
            <person name="Travadon R."/>
            <person name="Rolshausen P.E."/>
            <person name="Baumgartner K."/>
        </authorList>
    </citation>
    <scope>NUCLEOTIDE SEQUENCE [LARGE SCALE GENOMIC DNA]</scope>
    <source>
        <strain evidence="1">UCRPC4</strain>
    </source>
</reference>
<organism evidence="1 2">
    <name type="scientific">Phaeomoniella chlamydospora</name>
    <name type="common">Phaeoacremonium chlamydosporum</name>
    <dbReference type="NCBI Taxonomy" id="158046"/>
    <lineage>
        <taxon>Eukaryota</taxon>
        <taxon>Fungi</taxon>
        <taxon>Dikarya</taxon>
        <taxon>Ascomycota</taxon>
        <taxon>Pezizomycotina</taxon>
        <taxon>Eurotiomycetes</taxon>
        <taxon>Chaetothyriomycetidae</taxon>
        <taxon>Phaeomoniellales</taxon>
        <taxon>Phaeomoniellaceae</taxon>
        <taxon>Phaeomoniella</taxon>
    </lineage>
</organism>
<dbReference type="EMBL" id="LCWF01000221">
    <property type="protein sequence ID" value="KKY14588.1"/>
    <property type="molecule type" value="Genomic_DNA"/>
</dbReference>
<dbReference type="AlphaFoldDB" id="A0A0G2FRN3"/>
<reference evidence="1 2" key="2">
    <citation type="submission" date="2015-05" db="EMBL/GenBank/DDBJ databases">
        <authorList>
            <person name="Morales-Cruz A."/>
            <person name="Amrine K.C."/>
            <person name="Cantu D."/>
        </authorList>
    </citation>
    <scope>NUCLEOTIDE SEQUENCE [LARGE SCALE GENOMIC DNA]</scope>
    <source>
        <strain evidence="1">UCRPC4</strain>
    </source>
</reference>
<evidence type="ECO:0000313" key="1">
    <source>
        <dbReference type="EMBL" id="KKY14588.1"/>
    </source>
</evidence>
<keyword evidence="2" id="KW-1185">Reference proteome</keyword>
<gene>
    <name evidence="1" type="ORF">UCRPC4_g06698</name>
</gene>
<name>A0A0G2FRN3_PHACM</name>